<dbReference type="EMBL" id="VWPK01000017">
    <property type="protein sequence ID" value="KAA5611834.1"/>
    <property type="molecule type" value="Genomic_DNA"/>
</dbReference>
<dbReference type="Proteomes" id="UP000325255">
    <property type="component" value="Unassembled WGS sequence"/>
</dbReference>
<dbReference type="RefSeq" id="WP_150041072.1">
    <property type="nucleotide sequence ID" value="NZ_OW485605.1"/>
</dbReference>
<gene>
    <name evidence="1" type="ORF">F1189_12415</name>
</gene>
<evidence type="ECO:0000313" key="2">
    <source>
        <dbReference type="Proteomes" id="UP000325255"/>
    </source>
</evidence>
<reference evidence="1 2" key="1">
    <citation type="submission" date="2019-09" db="EMBL/GenBank/DDBJ databases">
        <title>Genome sequence of Rhodovastum atsumiense, a diverse member of the Acetobacteraceae family of non-sulfur purple photosynthetic bacteria.</title>
        <authorList>
            <person name="Meyer T."/>
            <person name="Kyndt J."/>
        </authorList>
    </citation>
    <scope>NUCLEOTIDE SEQUENCE [LARGE SCALE GENOMIC DNA]</scope>
    <source>
        <strain evidence="1 2">DSM 21279</strain>
    </source>
</reference>
<name>A0A5M6IU79_9PROT</name>
<sequence>MDFGYSISQSAERDRLQVTFADPAFLAVIDLTKVMRVGSRRDAANLVTHYVFPPEVEPAVRAHIAQKEDDIINGPARLAAARAEADARRAAADEKASRAKAAAEKRFAAKVAAADAAGVKIEVSATTLSMPCYAKGAPELLRSAGAKWDAAARKWRFPESASPAIRELVPQLKVLVVQALNGGPSGGGGRRRNSGIGARWGMTDREIVAEIGYLPSSEDAMQSAFGASDY</sequence>
<keyword evidence="2" id="KW-1185">Reference proteome</keyword>
<dbReference type="AlphaFoldDB" id="A0A5M6IU79"/>
<comment type="caution">
    <text evidence="1">The sequence shown here is derived from an EMBL/GenBank/DDBJ whole genome shotgun (WGS) entry which is preliminary data.</text>
</comment>
<evidence type="ECO:0000313" key="1">
    <source>
        <dbReference type="EMBL" id="KAA5611834.1"/>
    </source>
</evidence>
<organism evidence="1 2">
    <name type="scientific">Rhodovastum atsumiense</name>
    <dbReference type="NCBI Taxonomy" id="504468"/>
    <lineage>
        <taxon>Bacteria</taxon>
        <taxon>Pseudomonadati</taxon>
        <taxon>Pseudomonadota</taxon>
        <taxon>Alphaproteobacteria</taxon>
        <taxon>Acetobacterales</taxon>
        <taxon>Acetobacteraceae</taxon>
        <taxon>Rhodovastum</taxon>
    </lineage>
</organism>
<proteinExistence type="predicted"/>
<accession>A0A5M6IU79</accession>
<protein>
    <submittedName>
        <fullName evidence="1">Uncharacterized protein</fullName>
    </submittedName>
</protein>